<name>A0A1P8VIU0_9BETA</name>
<dbReference type="Proteomes" id="UP000202182">
    <property type="component" value="Segment"/>
</dbReference>
<sequence>MLTHNQKMLCQLKTVVNVYNSRDGITVLLYVLNNPLYMTYPTISNETTIQMAKCSHLTLMYISLCSLLYSLRFVTSGMLGVILRSFNGNLFLCKLIFLLDFMILFSAGFILAKTDFIKALYSFSLSGPNDINSTIKEELLFFLIIHLVKTPLHDGFIDIISPIQTDKLSFTFKTLVSLTTVLDSILTGN</sequence>
<keyword evidence="1" id="KW-1133">Transmembrane helix</keyword>
<evidence type="ECO:0000313" key="3">
    <source>
        <dbReference type="Proteomes" id="UP000202182"/>
    </source>
</evidence>
<feature type="transmembrane region" description="Helical" evidence="1">
    <location>
        <begin position="89"/>
        <end position="112"/>
    </location>
</feature>
<reference evidence="2" key="1">
    <citation type="submission" date="2016-12" db="EMBL/GenBank/DDBJ databases">
        <title>A murine herpesvirus closely related to ubiquitous human herpesviruses causes T-cell depletion.</title>
        <authorList>
            <person name="Patel S.J."/>
            <person name="Zhao G."/>
            <person name="Penna V.R."/>
            <person name="Park E."/>
            <person name="Lauron E.J."/>
            <person name="Harvey I.B."/>
            <person name="Beatty W.L."/>
            <person name="Plougastel-Douglas B."/>
            <person name="Poursine-Laurent J."/>
            <person name="Fremont D.H."/>
            <person name="Wang D."/>
            <person name="Yokoyama W.M."/>
        </authorList>
    </citation>
    <scope>NUCLEOTIDE SEQUENCE [LARGE SCALE GENOMIC DNA]</scope>
    <source>
        <strain evidence="2">YOK1</strain>
    </source>
</reference>
<evidence type="ECO:0000256" key="1">
    <source>
        <dbReference type="SAM" id="Phobius"/>
    </source>
</evidence>
<accession>A0A1P8VIU0</accession>
<protein>
    <submittedName>
        <fullName evidence="2">Uncharacterized protein</fullName>
    </submittedName>
</protein>
<keyword evidence="3" id="KW-1185">Reference proteome</keyword>
<evidence type="ECO:0000313" key="2">
    <source>
        <dbReference type="EMBL" id="APZ76261.1"/>
    </source>
</evidence>
<organism evidence="2">
    <name type="scientific">Murid betaherpesvirus 3</name>
    <dbReference type="NCBI Taxonomy" id="2560603"/>
    <lineage>
        <taxon>Viruses</taxon>
        <taxon>Duplodnaviria</taxon>
        <taxon>Heunggongvirae</taxon>
        <taxon>Peploviricota</taxon>
        <taxon>Herviviricetes</taxon>
        <taxon>Herpesvirales</taxon>
        <taxon>Orthoherpesviridae</taxon>
        <taxon>Betaherpesvirinae</taxon>
        <taxon>Roseolovirus</taxon>
        <taxon>Roseolovirus muridbeta3</taxon>
    </lineage>
</organism>
<dbReference type="EMBL" id="KY355735">
    <property type="protein sequence ID" value="APZ76261.1"/>
    <property type="molecule type" value="Genomic_DNA"/>
</dbReference>
<proteinExistence type="predicted"/>
<dbReference type="KEGG" id="vg:30999387"/>
<gene>
    <name evidence="2" type="primary">ORF46</name>
    <name evidence="2" type="ORF">MRV_0050</name>
</gene>
<keyword evidence="1" id="KW-0812">Transmembrane</keyword>
<feature type="transmembrane region" description="Helical" evidence="1">
    <location>
        <begin position="59"/>
        <end position="83"/>
    </location>
</feature>
<keyword evidence="1" id="KW-0472">Membrane</keyword>